<gene>
    <name evidence="2" type="ORF">SAMN05216386_1501</name>
</gene>
<name>A0A1I5ARA9_9PROT</name>
<proteinExistence type="predicted"/>
<dbReference type="PANTHER" id="PTHR43267">
    <property type="entry name" value="TRNA THREONYLCARBAMOYLADENOSINE DEHYDRATASE"/>
    <property type="match status" value="1"/>
</dbReference>
<accession>A0A1I5ARA9</accession>
<dbReference type="EMBL" id="FOVJ01000002">
    <property type="protein sequence ID" value="SFN64991.1"/>
    <property type="molecule type" value="Genomic_DNA"/>
</dbReference>
<dbReference type="Proteomes" id="UP000183107">
    <property type="component" value="Unassembled WGS sequence"/>
</dbReference>
<protein>
    <submittedName>
        <fullName evidence="2">Molybdopterin or thiamine biosynthesis adenylyltransferase</fullName>
    </submittedName>
</protein>
<sequence>MFDYEVAFSRNIGWVTEKEQAILRRKRVAIAGMGGVGGGHLLTLARLGIGAFNIADFDTFELANFNRQAGAAVSSLGRPKVQMLAEMAWDINPGLNIRQFSEGITLSNLDDFLKDVDIYVDGLDFFAIAIRRAVFAACFRLGIPAVTAAPLGMGAAVLVFLPGGMSFEQYFCLEGCDEEEMAIRFLLGLSPAMLQRGYLADPSRVNFEERRSPSTIAACQMCAGLAAVDVLKILLDRGKTISAPRGYHFDAYCNRFVKTWRPGGNRNILQRISLWIARRQLARIKAGKDLT</sequence>
<dbReference type="InterPro" id="IPR035985">
    <property type="entry name" value="Ubiquitin-activating_enz"/>
</dbReference>
<keyword evidence="2" id="KW-0808">Transferase</keyword>
<dbReference type="Gene3D" id="3.40.50.720">
    <property type="entry name" value="NAD(P)-binding Rossmann-like Domain"/>
    <property type="match status" value="1"/>
</dbReference>
<organism evidence="2 3">
    <name type="scientific">Nitrosospira briensis</name>
    <dbReference type="NCBI Taxonomy" id="35799"/>
    <lineage>
        <taxon>Bacteria</taxon>
        <taxon>Pseudomonadati</taxon>
        <taxon>Pseudomonadota</taxon>
        <taxon>Betaproteobacteria</taxon>
        <taxon>Nitrosomonadales</taxon>
        <taxon>Nitrosomonadaceae</taxon>
        <taxon>Nitrosospira</taxon>
    </lineage>
</organism>
<dbReference type="CDD" id="cd01483">
    <property type="entry name" value="E1_enzyme_family"/>
    <property type="match status" value="1"/>
</dbReference>
<dbReference type="SUPFAM" id="SSF69572">
    <property type="entry name" value="Activating enzymes of the ubiquitin-like proteins"/>
    <property type="match status" value="1"/>
</dbReference>
<dbReference type="PANTHER" id="PTHR43267:SF1">
    <property type="entry name" value="TRNA THREONYLCARBAMOYLADENOSINE DEHYDRATASE"/>
    <property type="match status" value="1"/>
</dbReference>
<feature type="domain" description="THIF-type NAD/FAD binding fold" evidence="1">
    <location>
        <begin position="9"/>
        <end position="259"/>
    </location>
</feature>
<keyword evidence="3" id="KW-1185">Reference proteome</keyword>
<dbReference type="GO" id="GO:0008641">
    <property type="term" value="F:ubiquitin-like modifier activating enzyme activity"/>
    <property type="evidence" value="ECO:0007669"/>
    <property type="project" value="InterPro"/>
</dbReference>
<dbReference type="NCBIfam" id="NF006077">
    <property type="entry name" value="PRK08223.1"/>
    <property type="match status" value="1"/>
</dbReference>
<dbReference type="OrthoDB" id="272552at2"/>
<keyword evidence="2" id="KW-0548">Nucleotidyltransferase</keyword>
<reference evidence="3" key="1">
    <citation type="submission" date="2016-10" db="EMBL/GenBank/DDBJ databases">
        <authorList>
            <person name="Varghese N."/>
        </authorList>
    </citation>
    <scope>NUCLEOTIDE SEQUENCE [LARGE SCALE GENOMIC DNA]</scope>
    <source>
        <strain evidence="3">Nsp8</strain>
    </source>
</reference>
<evidence type="ECO:0000313" key="3">
    <source>
        <dbReference type="Proteomes" id="UP000183107"/>
    </source>
</evidence>
<dbReference type="GO" id="GO:0061503">
    <property type="term" value="F:tRNA threonylcarbamoyladenosine dehydratase"/>
    <property type="evidence" value="ECO:0007669"/>
    <property type="project" value="TreeGrafter"/>
</dbReference>
<dbReference type="InterPro" id="IPR000594">
    <property type="entry name" value="ThiF_NAD_FAD-bd"/>
</dbReference>
<dbReference type="AlphaFoldDB" id="A0A1I5ARA9"/>
<dbReference type="InterPro" id="IPR045886">
    <property type="entry name" value="ThiF/MoeB/HesA"/>
</dbReference>
<evidence type="ECO:0000313" key="2">
    <source>
        <dbReference type="EMBL" id="SFN64991.1"/>
    </source>
</evidence>
<evidence type="ECO:0000259" key="1">
    <source>
        <dbReference type="Pfam" id="PF00899"/>
    </source>
</evidence>
<dbReference type="GO" id="GO:0016779">
    <property type="term" value="F:nucleotidyltransferase activity"/>
    <property type="evidence" value="ECO:0007669"/>
    <property type="project" value="UniProtKB-KW"/>
</dbReference>
<dbReference type="Pfam" id="PF00899">
    <property type="entry name" value="ThiF"/>
    <property type="match status" value="1"/>
</dbReference>
<dbReference type="GO" id="GO:0061504">
    <property type="term" value="P:cyclic threonylcarbamoyladenosine biosynthetic process"/>
    <property type="evidence" value="ECO:0007669"/>
    <property type="project" value="TreeGrafter"/>
</dbReference>
<dbReference type="RefSeq" id="WP_074796205.1">
    <property type="nucleotide sequence ID" value="NZ_FOVJ01000002.1"/>
</dbReference>
<dbReference type="STRING" id="1266925.GCA_000619905_01336"/>